<dbReference type="Proteomes" id="UP000472277">
    <property type="component" value="Chromosome 39"/>
</dbReference>
<dbReference type="Pfam" id="PF01315">
    <property type="entry name" value="Ald_Xan_dh_C"/>
    <property type="match status" value="1"/>
</dbReference>
<keyword evidence="7 15" id="KW-0479">Metal-binding</keyword>
<feature type="active site" description="Proton acceptor" evidence="13">
    <location>
        <position position="1208"/>
    </location>
</feature>
<evidence type="ECO:0000256" key="2">
    <source>
        <dbReference type="ARBA" id="ARBA00006849"/>
    </source>
</evidence>
<dbReference type="Gene3D" id="3.30.390.50">
    <property type="entry name" value="CO dehydrogenase flavoprotein, C-terminal domain"/>
    <property type="match status" value="1"/>
</dbReference>
<evidence type="ECO:0000256" key="9">
    <source>
        <dbReference type="ARBA" id="ARBA00023002"/>
    </source>
</evidence>
<evidence type="ECO:0000256" key="6">
    <source>
        <dbReference type="ARBA" id="ARBA00022714"/>
    </source>
</evidence>
<dbReference type="InterPro" id="IPR002888">
    <property type="entry name" value="2Fe-2S-bd"/>
</dbReference>
<protein>
    <submittedName>
        <fullName evidence="18">Aldehyde oxidase 6</fullName>
    </submittedName>
</protein>
<feature type="binding site" evidence="15">
    <location>
        <position position="19"/>
    </location>
    <ligand>
        <name>[2Fe-2S] cluster</name>
        <dbReference type="ChEBI" id="CHEBI:190135"/>
        <label>1</label>
    </ligand>
</feature>
<feature type="binding site" evidence="15">
    <location>
        <position position="89"/>
    </location>
    <ligand>
        <name>[2Fe-2S] cluster</name>
        <dbReference type="ChEBI" id="CHEBI:190135"/>
        <label>2</label>
    </ligand>
</feature>
<dbReference type="GO" id="GO:0071949">
    <property type="term" value="F:FAD binding"/>
    <property type="evidence" value="ECO:0007669"/>
    <property type="project" value="InterPro"/>
</dbReference>
<dbReference type="Gene3D" id="1.10.150.120">
    <property type="entry name" value="[2Fe-2S]-binding domain"/>
    <property type="match status" value="1"/>
</dbReference>
<keyword evidence="11 15" id="KW-0411">Iron-sulfur</keyword>
<dbReference type="Gene3D" id="3.30.465.10">
    <property type="match status" value="1"/>
</dbReference>
<dbReference type="FunFam" id="3.90.1170.50:FF:000001">
    <property type="entry name" value="Aldehyde oxidase 1"/>
    <property type="match status" value="1"/>
</dbReference>
<keyword evidence="4 15" id="KW-0500">Molybdenum</keyword>
<reference evidence="18" key="1">
    <citation type="submission" date="2025-08" db="UniProtKB">
        <authorList>
            <consortium name="Ensembl"/>
        </authorList>
    </citation>
    <scope>IDENTIFICATION</scope>
</reference>
<comment type="cofactor">
    <cofactor evidence="15">
        <name>Mo-molybdopterin</name>
        <dbReference type="ChEBI" id="CHEBI:71302"/>
    </cofactor>
    <text evidence="15">Binds 1 Mo-molybdopterin (Mo-MPT) cofactor per subunit.</text>
</comment>
<dbReference type="InterPro" id="IPR036010">
    <property type="entry name" value="2Fe-2S_ferredoxin-like_sf"/>
</dbReference>
<evidence type="ECO:0000256" key="3">
    <source>
        <dbReference type="ARBA" id="ARBA00011738"/>
    </source>
</evidence>
<feature type="binding site" evidence="14">
    <location>
        <begin position="214"/>
        <end position="221"/>
    </location>
    <ligand>
        <name>FAD</name>
        <dbReference type="ChEBI" id="CHEBI:57692"/>
    </ligand>
</feature>
<dbReference type="SUPFAM" id="SSF56003">
    <property type="entry name" value="Molybdenum cofactor-binding domain"/>
    <property type="match status" value="1"/>
</dbReference>
<dbReference type="PANTHER" id="PTHR45444:SF3">
    <property type="entry name" value="XANTHINE DEHYDROGENASE"/>
    <property type="match status" value="1"/>
</dbReference>
<dbReference type="Pfam" id="PF00941">
    <property type="entry name" value="FAD_binding_5"/>
    <property type="match status" value="1"/>
</dbReference>
<evidence type="ECO:0000259" key="17">
    <source>
        <dbReference type="PROSITE" id="PS51387"/>
    </source>
</evidence>
<keyword evidence="10 15" id="KW-0408">Iron</keyword>
<feature type="binding site" evidence="15">
    <location>
        <position position="24"/>
    </location>
    <ligand>
        <name>[2Fe-2S] cluster</name>
        <dbReference type="ChEBI" id="CHEBI:190135"/>
        <label>1</label>
    </ligand>
</feature>
<evidence type="ECO:0000256" key="5">
    <source>
        <dbReference type="ARBA" id="ARBA00022630"/>
    </source>
</evidence>
<evidence type="ECO:0000256" key="14">
    <source>
        <dbReference type="PIRSR" id="PIRSR000127-2"/>
    </source>
</evidence>
<evidence type="ECO:0000256" key="12">
    <source>
        <dbReference type="ARBA" id="ARBA00034078"/>
    </source>
</evidence>
<dbReference type="Gene3D" id="3.90.1170.50">
    <property type="entry name" value="Aldehyde oxidase/xanthine dehydrogenase, a/b hammerhead"/>
    <property type="match status" value="1"/>
</dbReference>
<comment type="similarity">
    <text evidence="2">Belongs to the xanthine dehydrogenase family.</text>
</comment>
<dbReference type="Gene3D" id="3.30.365.10">
    <property type="entry name" value="Aldehyde oxidase/xanthine dehydrogenase, molybdopterin binding domain"/>
    <property type="match status" value="4"/>
</dbReference>
<dbReference type="Pfam" id="PF00111">
    <property type="entry name" value="Fer2"/>
    <property type="match status" value="1"/>
</dbReference>
<dbReference type="InterPro" id="IPR016167">
    <property type="entry name" value="FAD-bd_PCMH_sub1"/>
</dbReference>
<evidence type="ECO:0000256" key="15">
    <source>
        <dbReference type="PIRSR" id="PIRSR000127-3"/>
    </source>
</evidence>
<organism evidence="18 19">
    <name type="scientific">Salmo trutta</name>
    <name type="common">Brown trout</name>
    <dbReference type="NCBI Taxonomy" id="8032"/>
    <lineage>
        <taxon>Eukaryota</taxon>
        <taxon>Metazoa</taxon>
        <taxon>Chordata</taxon>
        <taxon>Craniata</taxon>
        <taxon>Vertebrata</taxon>
        <taxon>Euteleostomi</taxon>
        <taxon>Actinopterygii</taxon>
        <taxon>Neopterygii</taxon>
        <taxon>Teleostei</taxon>
        <taxon>Protacanthopterygii</taxon>
        <taxon>Salmoniformes</taxon>
        <taxon>Salmonidae</taxon>
        <taxon>Salmoninae</taxon>
        <taxon>Salmo</taxon>
    </lineage>
</organism>
<dbReference type="SUPFAM" id="SSF56176">
    <property type="entry name" value="FAD-binding/transporter-associated domain-like"/>
    <property type="match status" value="1"/>
</dbReference>
<dbReference type="Pfam" id="PF01799">
    <property type="entry name" value="Fer2_2"/>
    <property type="match status" value="1"/>
</dbReference>
<dbReference type="GO" id="GO:0043546">
    <property type="term" value="F:molybdopterin cofactor binding"/>
    <property type="evidence" value="ECO:0007669"/>
    <property type="project" value="InterPro"/>
</dbReference>
<dbReference type="InterPro" id="IPR036683">
    <property type="entry name" value="CO_DH_flav_C_dom_sf"/>
</dbReference>
<dbReference type="FunFam" id="3.30.365.10:FF:000004">
    <property type="entry name" value="Xanthine dehydrogenase oxidase"/>
    <property type="match status" value="1"/>
</dbReference>
<dbReference type="Pfam" id="PF03450">
    <property type="entry name" value="CO_deh_flav_C"/>
    <property type="match status" value="1"/>
</dbReference>
<dbReference type="FunFam" id="3.30.465.10:FF:000004">
    <property type="entry name" value="Xanthine dehydrogenase/oxidase"/>
    <property type="match status" value="1"/>
</dbReference>
<dbReference type="FunFam" id="3.10.20.30:FF:000015">
    <property type="entry name" value="Aldehyde oxidase 1"/>
    <property type="match status" value="1"/>
</dbReference>
<feature type="binding site" evidence="15">
    <location>
        <position position="747"/>
    </location>
    <ligand>
        <name>Mo-molybdopterin</name>
        <dbReference type="ChEBI" id="CHEBI:71302"/>
    </ligand>
    <ligandPart>
        <name>Mo</name>
        <dbReference type="ChEBI" id="CHEBI:28685"/>
    </ligandPart>
</feature>
<dbReference type="SUPFAM" id="SSF55447">
    <property type="entry name" value="CO dehydrogenase flavoprotein C-terminal domain-like"/>
    <property type="match status" value="1"/>
</dbReference>
<dbReference type="InterPro" id="IPR046867">
    <property type="entry name" value="AldOxase/xan_DH_MoCoBD2"/>
</dbReference>
<dbReference type="PANTHER" id="PTHR45444">
    <property type="entry name" value="XANTHINE DEHYDROGENASE"/>
    <property type="match status" value="1"/>
</dbReference>
<keyword evidence="6 15" id="KW-0001">2Fe-2S</keyword>
<feature type="binding site" evidence="15">
    <location>
        <position position="92"/>
    </location>
    <ligand>
        <name>[2Fe-2S] cluster</name>
        <dbReference type="ChEBI" id="CHEBI:190135"/>
        <label>2</label>
    </ligand>
</feature>
<accession>A0A674CKI9</accession>
<dbReference type="InterPro" id="IPR008274">
    <property type="entry name" value="AldOxase/xan_DH_MoCoBD1"/>
</dbReference>
<dbReference type="Pfam" id="PF20256">
    <property type="entry name" value="MoCoBD_2"/>
    <property type="match status" value="1"/>
</dbReference>
<dbReference type="PROSITE" id="PS51085">
    <property type="entry name" value="2FE2S_FER_2"/>
    <property type="match status" value="1"/>
</dbReference>
<dbReference type="Ensembl" id="ENSSTUT00000089621.1">
    <property type="protein sequence ID" value="ENSSTUP00000084280.1"/>
    <property type="gene ID" value="ENSSTUG00000032807.1"/>
</dbReference>
<dbReference type="InterPro" id="IPR006058">
    <property type="entry name" value="2Fe2S_fd_BS"/>
</dbReference>
<dbReference type="AlphaFoldDB" id="A0A674CKI9"/>
<dbReference type="Pfam" id="PF02738">
    <property type="entry name" value="MoCoBD_1"/>
    <property type="match status" value="1"/>
</dbReference>
<evidence type="ECO:0000313" key="18">
    <source>
        <dbReference type="Ensembl" id="ENSSTUP00000084280.1"/>
    </source>
</evidence>
<dbReference type="InterPro" id="IPR002346">
    <property type="entry name" value="Mopterin_DH_FAD-bd"/>
</dbReference>
<dbReference type="InterPro" id="IPR036856">
    <property type="entry name" value="Ald_Oxase/Xan_DH_a/b_sf"/>
</dbReference>
<feature type="binding site" evidence="15">
    <location>
        <position position="716"/>
    </location>
    <ligand>
        <name>Mo-molybdopterin</name>
        <dbReference type="ChEBI" id="CHEBI:71302"/>
    </ligand>
    <ligandPart>
        <name>Mo</name>
        <dbReference type="ChEBI" id="CHEBI:28685"/>
    </ligandPart>
</feature>
<dbReference type="InterPro" id="IPR016166">
    <property type="entry name" value="FAD-bd_PCMH"/>
</dbReference>
<dbReference type="InterPro" id="IPR012675">
    <property type="entry name" value="Beta-grasp_dom_sf"/>
</dbReference>
<feature type="binding site" evidence="15">
    <location>
        <position position="124"/>
    </location>
    <ligand>
        <name>[2Fe-2S] cluster</name>
        <dbReference type="ChEBI" id="CHEBI:190135"/>
        <label>2</label>
    </ligand>
</feature>
<feature type="domain" description="FAD-binding PCMH-type" evidence="17">
    <location>
        <begin position="186"/>
        <end position="373"/>
    </location>
</feature>
<keyword evidence="9" id="KW-0560">Oxidoreductase</keyword>
<dbReference type="SUPFAM" id="SSF47741">
    <property type="entry name" value="CO dehydrogenase ISP C-domain like"/>
    <property type="match status" value="1"/>
</dbReference>
<evidence type="ECO:0000256" key="4">
    <source>
        <dbReference type="ARBA" id="ARBA00022505"/>
    </source>
</evidence>
<feature type="binding site" evidence="15">
    <location>
        <position position="126"/>
    </location>
    <ligand>
        <name>[2Fe-2S] cluster</name>
        <dbReference type="ChEBI" id="CHEBI:190135"/>
        <label>2</label>
    </ligand>
</feature>
<evidence type="ECO:0000256" key="8">
    <source>
        <dbReference type="ARBA" id="ARBA00022827"/>
    </source>
</evidence>
<dbReference type="InterPro" id="IPR022407">
    <property type="entry name" value="OxRdtase_Mopterin_BS"/>
</dbReference>
<feature type="binding site" evidence="15">
    <location>
        <position position="27"/>
    </location>
    <ligand>
        <name>[2Fe-2S] cluster</name>
        <dbReference type="ChEBI" id="CHEBI:190135"/>
        <label>1</label>
    </ligand>
</feature>
<dbReference type="PIRSF" id="PIRSF000127">
    <property type="entry name" value="Xanthine_DH"/>
    <property type="match status" value="1"/>
</dbReference>
<dbReference type="InterPro" id="IPR037165">
    <property type="entry name" value="AldOxase/xan_DH_Mopterin-bd_sf"/>
</dbReference>
<evidence type="ECO:0000313" key="19">
    <source>
        <dbReference type="Proteomes" id="UP000472277"/>
    </source>
</evidence>
<dbReference type="InterPro" id="IPR000674">
    <property type="entry name" value="Ald_Oxase/Xan_DH_a/b"/>
</dbReference>
<gene>
    <name evidence="18" type="primary">aox6</name>
</gene>
<feature type="binding site" evidence="15">
    <location>
        <position position="861"/>
    </location>
    <ligand>
        <name>Mo-molybdopterin</name>
        <dbReference type="ChEBI" id="CHEBI:71302"/>
    </ligand>
    <ligandPart>
        <name>Mo</name>
        <dbReference type="ChEBI" id="CHEBI:28685"/>
    </ligandPart>
</feature>
<keyword evidence="19" id="KW-1185">Reference proteome</keyword>
<feature type="binding site" evidence="15">
    <location>
        <position position="1028"/>
    </location>
    <ligand>
        <name>Mo-molybdopterin</name>
        <dbReference type="ChEBI" id="CHEBI:71302"/>
    </ligand>
    <ligandPart>
        <name>Mo</name>
        <dbReference type="ChEBI" id="CHEBI:28685"/>
    </ligandPart>
</feature>
<dbReference type="FunFam" id="3.30.43.10:FF:000001">
    <property type="entry name" value="Xanthine dehydrogenase/oxidase"/>
    <property type="match status" value="1"/>
</dbReference>
<keyword evidence="5" id="KW-0285">Flavoprotein</keyword>
<dbReference type="GO" id="GO:0016491">
    <property type="term" value="F:oxidoreductase activity"/>
    <property type="evidence" value="ECO:0007669"/>
    <property type="project" value="UniProtKB-KW"/>
</dbReference>
<evidence type="ECO:0000256" key="7">
    <source>
        <dbReference type="ARBA" id="ARBA00022723"/>
    </source>
</evidence>
<evidence type="ECO:0000256" key="1">
    <source>
        <dbReference type="ARBA" id="ARBA00001974"/>
    </source>
</evidence>
<dbReference type="InterPro" id="IPR016208">
    <property type="entry name" value="Ald_Oxase/xanthine_DH-like"/>
</dbReference>
<sequence length="1277" mass="140890">MLLSYLRERLRLTGTKYGCGGGGCGACTVMVSRYQPGTKTILHFSANACLLPVCQLQGAAVTTVEGIGNTKTRVHPVQERIAKAHGSQCGFCTPGMVMSMYTLLRNKPQPNMEDITVALGGNLCRCTGYRPIVDGYVFVVIHDIDCVFQELPPQLFDQEDLLPLDPTQDLIFPPELIVRQRDYQLFRGERMVWVSPVSLEELIQLKTSHPQAPLVMGNTNIGPDIKFKGAWHPIIISPTRVQELFEVTKTPQGVCIGAGCSLSVVKALLEGLVQEIPEEKTEIYRSLLQQLGNLGGQQIRNVAVLTIFIHFIYSVSNLTMFCIELLQIIVLIGSIPGGRQEILLNKDFFVGFGKTSLKPDEIVLSVFIPVSRQGEFMRAFRQAPRKENALATVTTGMRVMFTEGSSVVKELSIYYGGVGPCTVSATKTCAAVIGRKWDEQTLSEAYTQLLDEISLSPSHPGGQVEFRRSLTLSLLFKFNLQMLHKLWEMVWTGSLFAQLLQPSLQEFQAVVKGQSGDDPVGRPIMHRSAISQATGEAVYCDDIPKMDGELHIVLVTSTRPHAKILDIDISEALQVPGVVDVITSKDIPGKKFRTFTGIDEDILAQNEVSCVGHMVCAVVADTRKQAKRGAALVKIGYEDLPGPVFTVEEAIEKQSFFLPQRMIERGNVDEAFDKVDHVYEGEIRLGGQEHFYMETQSMVVVPSGEERELKVYLSCQHPTYTQESIAETLGIPSNRVSCHVKRVGGAFGGKVTKTSIIACITSVAAWKTGRAVRCVLERGEDMLITGARHPVLGKHKVGFMNDGRIMAADLHYYANSGNTADESLLVIEKILLHLDNAYNVPNLRGRSVACKTNLPSNTAFRGFGVPQSMLVTENMINDVAMKLGCNAEEIREINMYKEVSLTHYKFEFDPKNLLRCWDECKEKSDYGSRRKSIAQFNQQNRWKKRGMATIPIKYGIAFSDGFLNQAASLVHIYKDGSVLVSHGGTEMGQGIHTKMQQVASRELHIPASLIHITETNTSAVPNTCPSAASFGTDANGMAVKDACETLYQRLEPVRKQNPEGTWQTWSAFIQKISLSATGYYRGHDLHMDWEKQEGQPYAYYTYGACCSEVEVDCLTGDYRTVRTDIVMDIGRSINPSVDIGQIEGAFIQGLGLYTMEELKFSPSGVLYTRGPSQYKIPAVCDIPLQFNVYLLSGSDNPHAIYSSKGIGEPVLFLGSSVFFAIKDAVAAARVEAGMVGPFTLDSPATPERTCLACNTPFTQKIPASKQGSFQPWALNIP</sequence>
<dbReference type="GO" id="GO:0005506">
    <property type="term" value="F:iron ion binding"/>
    <property type="evidence" value="ECO:0007669"/>
    <property type="project" value="InterPro"/>
</dbReference>
<dbReference type="Gene3D" id="3.10.20.30">
    <property type="match status" value="1"/>
</dbReference>
<dbReference type="SMART" id="SM01008">
    <property type="entry name" value="Ald_Xan_dh_C"/>
    <property type="match status" value="1"/>
</dbReference>
<comment type="cofactor">
    <cofactor evidence="15">
        <name>[2Fe-2S] cluster</name>
        <dbReference type="ChEBI" id="CHEBI:190135"/>
    </cofactor>
    <text evidence="15">Binds 2 [2Fe-2S] clusters.</text>
</comment>
<dbReference type="FunFam" id="3.30.390.50:FF:000001">
    <property type="entry name" value="Xanthine dehydrogenase oxidase"/>
    <property type="match status" value="1"/>
</dbReference>
<evidence type="ECO:0000256" key="11">
    <source>
        <dbReference type="ARBA" id="ARBA00023014"/>
    </source>
</evidence>
<comment type="cofactor">
    <cofactor evidence="12">
        <name>[2Fe-2S] cluster</name>
        <dbReference type="ChEBI" id="CHEBI:190135"/>
    </cofactor>
</comment>
<feature type="domain" description="2Fe-2S ferredoxin-type" evidence="16">
    <location>
        <begin position="1"/>
        <end position="67"/>
    </location>
</feature>
<evidence type="ECO:0000259" key="16">
    <source>
        <dbReference type="PROSITE" id="PS51085"/>
    </source>
</evidence>
<reference evidence="18" key="2">
    <citation type="submission" date="2025-09" db="UniProtKB">
        <authorList>
            <consortium name="Ensembl"/>
        </authorList>
    </citation>
    <scope>IDENTIFICATION</scope>
</reference>
<dbReference type="Gene3D" id="3.30.43.10">
    <property type="entry name" value="Uridine Diphospho-n-acetylenolpyruvylglucosamine Reductase, domain 2"/>
    <property type="match status" value="1"/>
</dbReference>
<dbReference type="InterPro" id="IPR016169">
    <property type="entry name" value="FAD-bd_PCMH_sub2"/>
</dbReference>
<dbReference type="InterPro" id="IPR005107">
    <property type="entry name" value="CO_DH_flav_C"/>
</dbReference>
<keyword evidence="8 14" id="KW-0274">FAD</keyword>
<dbReference type="InterPro" id="IPR001041">
    <property type="entry name" value="2Fe-2S_ferredoxin-type"/>
</dbReference>
<comment type="cofactor">
    <cofactor evidence="1 14">
        <name>FAD</name>
        <dbReference type="ChEBI" id="CHEBI:57692"/>
    </cofactor>
</comment>
<feature type="binding site" evidence="15">
    <location>
        <position position="49"/>
    </location>
    <ligand>
        <name>[2Fe-2S] cluster</name>
        <dbReference type="ChEBI" id="CHEBI:190135"/>
        <label>1</label>
    </ligand>
</feature>
<dbReference type="PROSITE" id="PS00197">
    <property type="entry name" value="2FE2S_FER_1"/>
    <property type="match status" value="1"/>
</dbReference>
<dbReference type="SUPFAM" id="SSF54292">
    <property type="entry name" value="2Fe-2S ferredoxin-like"/>
    <property type="match status" value="1"/>
</dbReference>
<dbReference type="GO" id="GO:0051537">
    <property type="term" value="F:2 iron, 2 sulfur cluster binding"/>
    <property type="evidence" value="ECO:0007669"/>
    <property type="project" value="UniProtKB-KW"/>
</dbReference>
<evidence type="ECO:0000256" key="13">
    <source>
        <dbReference type="PIRSR" id="PIRSR000127-1"/>
    </source>
</evidence>
<dbReference type="FunFam" id="3.30.365.10:FF:000003">
    <property type="entry name" value="Aldehyde oxidase 1"/>
    <property type="match status" value="1"/>
</dbReference>
<dbReference type="InterPro" id="IPR036884">
    <property type="entry name" value="2Fe-2S-bd_dom_sf"/>
</dbReference>
<dbReference type="PROSITE" id="PS51387">
    <property type="entry name" value="FAD_PCMH"/>
    <property type="match status" value="1"/>
</dbReference>
<dbReference type="SUPFAM" id="SSF54665">
    <property type="entry name" value="CO dehydrogenase molybdoprotein N-domain-like"/>
    <property type="match status" value="1"/>
</dbReference>
<feature type="binding site" evidence="14">
    <location>
        <position position="863"/>
    </location>
    <ligand>
        <name>substrate</name>
    </ligand>
</feature>
<dbReference type="GeneTree" id="ENSGT00950000183114"/>
<feature type="binding site" evidence="14">
    <location>
        <position position="381"/>
    </location>
    <ligand>
        <name>FAD</name>
        <dbReference type="ChEBI" id="CHEBI:57692"/>
    </ligand>
</feature>
<evidence type="ECO:0000256" key="10">
    <source>
        <dbReference type="ARBA" id="ARBA00023004"/>
    </source>
</evidence>
<dbReference type="InterPro" id="IPR036318">
    <property type="entry name" value="FAD-bd_PCMH-like_sf"/>
</dbReference>
<proteinExistence type="inferred from homology"/>
<name>A0A674CKI9_SALTR</name>
<dbReference type="PROSITE" id="PS00559">
    <property type="entry name" value="MOLYBDOPTERIN_EUK"/>
    <property type="match status" value="1"/>
</dbReference>
<comment type="subunit">
    <text evidence="3">Homodimer.</text>
</comment>
<dbReference type="SMART" id="SM01092">
    <property type="entry name" value="CO_deh_flav_C"/>
    <property type="match status" value="1"/>
</dbReference>